<dbReference type="PANTHER" id="PTHR24379">
    <property type="entry name" value="KRAB AND ZINC FINGER DOMAIN-CONTAINING"/>
    <property type="match status" value="1"/>
</dbReference>
<evidence type="ECO:0000313" key="7">
    <source>
        <dbReference type="EMBL" id="CAG9321502.1"/>
    </source>
</evidence>
<dbReference type="InterPro" id="IPR036236">
    <property type="entry name" value="Znf_C2H2_sf"/>
</dbReference>
<dbReference type="Gene3D" id="3.30.160.60">
    <property type="entry name" value="Classic Zinc Finger"/>
    <property type="match status" value="2"/>
</dbReference>
<evidence type="ECO:0000259" key="6">
    <source>
        <dbReference type="PROSITE" id="PS50157"/>
    </source>
</evidence>
<dbReference type="PANTHER" id="PTHR24379:SF121">
    <property type="entry name" value="C2H2-TYPE DOMAIN-CONTAINING PROTEIN"/>
    <property type="match status" value="1"/>
</dbReference>
<gene>
    <name evidence="7" type="ORF">BSTOLATCC_MIC28782</name>
</gene>
<dbReference type="SMART" id="SM00355">
    <property type="entry name" value="ZnF_C2H2"/>
    <property type="match status" value="4"/>
</dbReference>
<comment type="caution">
    <text evidence="7">The sequence shown here is derived from an EMBL/GenBank/DDBJ whole genome shotgun (WGS) entry which is preliminary data.</text>
</comment>
<dbReference type="AlphaFoldDB" id="A0AAU9J097"/>
<keyword evidence="2" id="KW-0677">Repeat</keyword>
<dbReference type="Pfam" id="PF00096">
    <property type="entry name" value="zf-C2H2"/>
    <property type="match status" value="2"/>
</dbReference>
<feature type="domain" description="C2H2-type" evidence="6">
    <location>
        <begin position="135"/>
        <end position="164"/>
    </location>
</feature>
<evidence type="ECO:0000256" key="1">
    <source>
        <dbReference type="ARBA" id="ARBA00022723"/>
    </source>
</evidence>
<dbReference type="PROSITE" id="PS50157">
    <property type="entry name" value="ZINC_FINGER_C2H2_2"/>
    <property type="match status" value="3"/>
</dbReference>
<dbReference type="GO" id="GO:0008270">
    <property type="term" value="F:zinc ion binding"/>
    <property type="evidence" value="ECO:0007669"/>
    <property type="project" value="UniProtKB-KW"/>
</dbReference>
<dbReference type="Proteomes" id="UP001162131">
    <property type="component" value="Unassembled WGS sequence"/>
</dbReference>
<sequence length="164" mass="19223">MDQSREKLPKAMDLPIQNYMTPFTCHICNKSFKGLEDLVKHIGANVWKLTETESTFSLPENSMDNLNIHEASNYKYSCSYCSRTFDNEKGLKLHSGKKHPQQEKSELCPRCGNKFVHKYALDFHIKQVHEKSTRVVCTKCKKSFYNKYVLQRHFQKCNPFHSLI</sequence>
<evidence type="ECO:0000256" key="2">
    <source>
        <dbReference type="ARBA" id="ARBA00022737"/>
    </source>
</evidence>
<organism evidence="7 8">
    <name type="scientific">Blepharisma stoltei</name>
    <dbReference type="NCBI Taxonomy" id="1481888"/>
    <lineage>
        <taxon>Eukaryota</taxon>
        <taxon>Sar</taxon>
        <taxon>Alveolata</taxon>
        <taxon>Ciliophora</taxon>
        <taxon>Postciliodesmatophora</taxon>
        <taxon>Heterotrichea</taxon>
        <taxon>Heterotrichida</taxon>
        <taxon>Blepharismidae</taxon>
        <taxon>Blepharisma</taxon>
    </lineage>
</organism>
<dbReference type="SUPFAM" id="SSF57667">
    <property type="entry name" value="beta-beta-alpha zinc fingers"/>
    <property type="match status" value="1"/>
</dbReference>
<keyword evidence="3 5" id="KW-0863">Zinc-finger</keyword>
<dbReference type="InterPro" id="IPR013087">
    <property type="entry name" value="Znf_C2H2_type"/>
</dbReference>
<evidence type="ECO:0000256" key="4">
    <source>
        <dbReference type="ARBA" id="ARBA00022833"/>
    </source>
</evidence>
<evidence type="ECO:0000256" key="3">
    <source>
        <dbReference type="ARBA" id="ARBA00022771"/>
    </source>
</evidence>
<keyword evidence="8" id="KW-1185">Reference proteome</keyword>
<evidence type="ECO:0000313" key="8">
    <source>
        <dbReference type="Proteomes" id="UP001162131"/>
    </source>
</evidence>
<evidence type="ECO:0000256" key="5">
    <source>
        <dbReference type="PROSITE-ProRule" id="PRU00042"/>
    </source>
</evidence>
<keyword evidence="1" id="KW-0479">Metal-binding</keyword>
<dbReference type="EMBL" id="CAJZBQ010000028">
    <property type="protein sequence ID" value="CAG9321502.1"/>
    <property type="molecule type" value="Genomic_DNA"/>
</dbReference>
<name>A0AAU9J097_9CILI</name>
<protein>
    <recommendedName>
        <fullName evidence="6">C2H2-type domain-containing protein</fullName>
    </recommendedName>
</protein>
<keyword evidence="4" id="KW-0862">Zinc</keyword>
<accession>A0AAU9J097</accession>
<feature type="domain" description="C2H2-type" evidence="6">
    <location>
        <begin position="76"/>
        <end position="104"/>
    </location>
</feature>
<proteinExistence type="predicted"/>
<dbReference type="PROSITE" id="PS00028">
    <property type="entry name" value="ZINC_FINGER_C2H2_1"/>
    <property type="match status" value="2"/>
</dbReference>
<reference evidence="7" key="1">
    <citation type="submission" date="2021-09" db="EMBL/GenBank/DDBJ databases">
        <authorList>
            <consortium name="AG Swart"/>
            <person name="Singh M."/>
            <person name="Singh A."/>
            <person name="Seah K."/>
            <person name="Emmerich C."/>
        </authorList>
    </citation>
    <scope>NUCLEOTIDE SEQUENCE</scope>
    <source>
        <strain evidence="7">ATCC30299</strain>
    </source>
</reference>
<feature type="domain" description="C2H2-type" evidence="6">
    <location>
        <begin position="106"/>
        <end position="134"/>
    </location>
</feature>